<keyword evidence="1" id="KW-0472">Membrane</keyword>
<evidence type="ECO:0000313" key="3">
    <source>
        <dbReference type="Proteomes" id="UP000509222"/>
    </source>
</evidence>
<gene>
    <name evidence="2" type="ORF">HF394_16615</name>
</gene>
<keyword evidence="1" id="KW-0812">Transmembrane</keyword>
<feature type="transmembrane region" description="Helical" evidence="1">
    <location>
        <begin position="204"/>
        <end position="224"/>
    </location>
</feature>
<name>A0A7H8QDN5_9BACL</name>
<feature type="transmembrane region" description="Helical" evidence="1">
    <location>
        <begin position="12"/>
        <end position="33"/>
    </location>
</feature>
<protein>
    <submittedName>
        <fullName evidence="2">ABC transporter permease subunit</fullName>
    </submittedName>
</protein>
<evidence type="ECO:0000256" key="1">
    <source>
        <dbReference type="SAM" id="Phobius"/>
    </source>
</evidence>
<dbReference type="AlphaFoldDB" id="A0A7H8QDN5"/>
<organism evidence="2 3">
    <name type="scientific">Planococcus glaciei</name>
    <dbReference type="NCBI Taxonomy" id="459472"/>
    <lineage>
        <taxon>Bacteria</taxon>
        <taxon>Bacillati</taxon>
        <taxon>Bacillota</taxon>
        <taxon>Bacilli</taxon>
        <taxon>Bacillales</taxon>
        <taxon>Caryophanaceae</taxon>
        <taxon>Planococcus</taxon>
    </lineage>
</organism>
<sequence>MFAIGKKEFSSLFQSIMSLLMIALLLVTSYYSAKFSDLLTVGAGLSASEAEDVHTAGLLFLLVGFGQLFVMGLSHDTINRELHERTMRFLVTRTSRISIVLGKYLGIWLFWFVCILISFLIISLFSLKIDLFIFSQTIALVTFQIALAVLLSVLIPKPSYTMFLGVVLGIALPILGVWVAFTNNLWVSWLKFVSPYYYLINDDYSFLVIFGLAGLVLAAALALFNRREC</sequence>
<feature type="transmembrane region" description="Helical" evidence="1">
    <location>
        <begin position="105"/>
        <end position="125"/>
    </location>
</feature>
<evidence type="ECO:0000313" key="2">
    <source>
        <dbReference type="EMBL" id="QKX52067.1"/>
    </source>
</evidence>
<accession>A0A7H8QDN5</accession>
<feature type="transmembrane region" description="Helical" evidence="1">
    <location>
        <begin position="162"/>
        <end position="181"/>
    </location>
</feature>
<reference evidence="3" key="1">
    <citation type="submission" date="2020-06" db="EMBL/GenBank/DDBJ databases">
        <title>Isolation of Planomicrobium glaciei.</title>
        <authorList>
            <person name="Malisova L."/>
            <person name="Safrankova R."/>
            <person name="Jakubu V."/>
            <person name="Spanelova P."/>
        </authorList>
    </citation>
    <scope>NUCLEOTIDE SEQUENCE [LARGE SCALE GENOMIC DNA]</scope>
    <source>
        <strain evidence="3">NRL-ATB46093</strain>
    </source>
</reference>
<dbReference type="EMBL" id="CP051177">
    <property type="protein sequence ID" value="QKX52067.1"/>
    <property type="molecule type" value="Genomic_DNA"/>
</dbReference>
<keyword evidence="3" id="KW-1185">Reference proteome</keyword>
<dbReference type="RefSeq" id="WP_036808491.1">
    <property type="nucleotide sequence ID" value="NZ_CP051177.1"/>
</dbReference>
<proteinExistence type="predicted"/>
<dbReference type="Proteomes" id="UP000509222">
    <property type="component" value="Chromosome"/>
</dbReference>
<feature type="transmembrane region" description="Helical" evidence="1">
    <location>
        <begin position="53"/>
        <end position="73"/>
    </location>
</feature>
<keyword evidence="1" id="KW-1133">Transmembrane helix</keyword>
<feature type="transmembrane region" description="Helical" evidence="1">
    <location>
        <begin position="131"/>
        <end position="155"/>
    </location>
</feature>